<reference evidence="7" key="1">
    <citation type="submission" date="2021-12" db="EMBL/GenBank/DDBJ databases">
        <authorList>
            <person name="King R."/>
        </authorList>
    </citation>
    <scope>NUCLEOTIDE SEQUENCE</scope>
</reference>
<keyword evidence="6" id="KW-0137">Centromere</keyword>
<organism evidence="7 8">
    <name type="scientific">Chilo suppressalis</name>
    <name type="common">Asiatic rice borer moth</name>
    <dbReference type="NCBI Taxonomy" id="168631"/>
    <lineage>
        <taxon>Eukaryota</taxon>
        <taxon>Metazoa</taxon>
        <taxon>Ecdysozoa</taxon>
        <taxon>Arthropoda</taxon>
        <taxon>Hexapoda</taxon>
        <taxon>Insecta</taxon>
        <taxon>Pterygota</taxon>
        <taxon>Neoptera</taxon>
        <taxon>Endopterygota</taxon>
        <taxon>Lepidoptera</taxon>
        <taxon>Glossata</taxon>
        <taxon>Ditrysia</taxon>
        <taxon>Pyraloidea</taxon>
        <taxon>Crambidae</taxon>
        <taxon>Crambinae</taxon>
        <taxon>Chilo</taxon>
    </lineage>
</organism>
<sequence length="761" mass="87119">MADVDEIIDYIKSLKKGFDKDLFQFKVDELANAVERTGLEYDDFHTLFKVWLNLSIPITKWTTLGTCMIPPEKIEEKTVEYSFRWILANYEDQTSFSRISFLLDWLTAAMDCECIDMAALDSGYELFYVMLTIEVLTVHAMKLVYTLTKPKDVTRRRVLELFDYAKKREAKKNLYRQLQVLLGLFKSYRPECVPEEVPAISIHTAFKKIKTTLVARFKAIQERRHRSITDKNHLMWLNPVNSERTNKKIEPLIPNMEFLNVGSKQYADKEPTKTYLDFSDPVSLLQYSLQHTMSRPARLRAMLCNETGLTLLAAASDVDHAFLSHVLHQLLTSCFLDGSPHSYIEKQDLLRRLVVLQRTLMQGLPIISRFLAQFLPHWNEKDYFAEILDLVEWIHADNKDQIEYILEPLTRIYHRSQPLEQCAILNSLTNMYVNLVYSSTKPQRHFMSIKTYESVYMAILPAVASTINNMCNLALQINPEDMRLLFSCASGAERMASAEKRLGARLGGVPRALPLALWLLCGAALADKAAALMMLYKKIFIQMKAANKIIKNDTYMEQIHTLKSYTCDLISCLYNEDALRSRKNGIVFDKLHPQLVGKLYSLMPDVDSKLSIRNHIGFAPYTFLRLEAIDHTDADNKLWFDTVIDQEFPNLSNFLLKTVPALDALIIGTVRRRRRSQTSTLGSLFPSEHGLACTEPINVPTVVAQAFPMDLIGRLGLEPPRGPSADLLVLTTADEAFRSTEELKTSFWSPIQNTVVKNLLL</sequence>
<proteinExistence type="inferred from homology"/>
<protein>
    <recommendedName>
        <fullName evidence="9">Centromere protein I</fullName>
    </recommendedName>
</protein>
<dbReference type="PANTHER" id="PTHR48208:SF2">
    <property type="entry name" value="CENTROMERE PROTEIN I"/>
    <property type="match status" value="1"/>
</dbReference>
<evidence type="ECO:0000313" key="7">
    <source>
        <dbReference type="EMBL" id="CAH0405020.1"/>
    </source>
</evidence>
<evidence type="ECO:0008006" key="9">
    <source>
        <dbReference type="Google" id="ProtNLM"/>
    </source>
</evidence>
<evidence type="ECO:0000313" key="8">
    <source>
        <dbReference type="Proteomes" id="UP001153292"/>
    </source>
</evidence>
<keyword evidence="5" id="KW-0539">Nucleus</keyword>
<evidence type="ECO:0000256" key="6">
    <source>
        <dbReference type="ARBA" id="ARBA00023328"/>
    </source>
</evidence>
<evidence type="ECO:0000256" key="1">
    <source>
        <dbReference type="ARBA" id="ARBA00004123"/>
    </source>
</evidence>
<dbReference type="PANTHER" id="PTHR48208">
    <property type="entry name" value="CENTROMERE PROTEIN I"/>
    <property type="match status" value="1"/>
</dbReference>
<dbReference type="Pfam" id="PF07778">
    <property type="entry name" value="CENP-I"/>
    <property type="match status" value="1"/>
</dbReference>
<comment type="similarity">
    <text evidence="3">Belongs to the CENP-I/CTF3 family.</text>
</comment>
<keyword evidence="4" id="KW-0158">Chromosome</keyword>
<accession>A0ABN8B6I9</accession>
<dbReference type="InterPro" id="IPR012485">
    <property type="entry name" value="CENP-I"/>
</dbReference>
<name>A0ABN8B6I9_CHISP</name>
<gene>
    <name evidence="7" type="ORF">CHILSU_LOCUS8369</name>
</gene>
<evidence type="ECO:0000256" key="5">
    <source>
        <dbReference type="ARBA" id="ARBA00023242"/>
    </source>
</evidence>
<evidence type="ECO:0000256" key="3">
    <source>
        <dbReference type="ARBA" id="ARBA00005470"/>
    </source>
</evidence>
<comment type="subcellular location">
    <subcellularLocation>
        <location evidence="2">Chromosome</location>
        <location evidence="2">Centromere</location>
    </subcellularLocation>
    <subcellularLocation>
        <location evidence="1">Nucleus</location>
    </subcellularLocation>
</comment>
<dbReference type="Proteomes" id="UP001153292">
    <property type="component" value="Chromosome 3"/>
</dbReference>
<evidence type="ECO:0000256" key="2">
    <source>
        <dbReference type="ARBA" id="ARBA00004584"/>
    </source>
</evidence>
<keyword evidence="8" id="KW-1185">Reference proteome</keyword>
<dbReference type="EMBL" id="OU963896">
    <property type="protein sequence ID" value="CAH0405020.1"/>
    <property type="molecule type" value="Genomic_DNA"/>
</dbReference>
<evidence type="ECO:0000256" key="4">
    <source>
        <dbReference type="ARBA" id="ARBA00022454"/>
    </source>
</evidence>